<evidence type="ECO:0000256" key="5">
    <source>
        <dbReference type="ARBA" id="ARBA00023002"/>
    </source>
</evidence>
<dbReference type="PROSITE" id="PS00623">
    <property type="entry name" value="GMC_OXRED_1"/>
    <property type="match status" value="1"/>
</dbReference>
<evidence type="ECO:0000256" key="7">
    <source>
        <dbReference type="PIRSR" id="PIRSR000137-2"/>
    </source>
</evidence>
<feature type="active site" description="Proton acceptor" evidence="6">
    <location>
        <position position="589"/>
    </location>
</feature>
<name>A0A0A1UQ36_9HYPO</name>
<feature type="binding site" evidence="7">
    <location>
        <begin position="543"/>
        <end position="544"/>
    </location>
    <ligand>
        <name>FAD</name>
        <dbReference type="ChEBI" id="CHEBI:57692"/>
    </ligand>
</feature>
<dbReference type="eggNOG" id="KOG1238">
    <property type="taxonomic scope" value="Eukaryota"/>
</dbReference>
<dbReference type="InterPro" id="IPR012132">
    <property type="entry name" value="GMC_OxRdtase"/>
</dbReference>
<evidence type="ECO:0000259" key="9">
    <source>
        <dbReference type="PROSITE" id="PS00623"/>
    </source>
</evidence>
<feature type="domain" description="Glucose-methanol-choline oxidoreductase N-terminal" evidence="10">
    <location>
        <begin position="288"/>
        <end position="302"/>
    </location>
</feature>
<dbReference type="Pfam" id="PF05199">
    <property type="entry name" value="GMC_oxred_C"/>
    <property type="match status" value="1"/>
</dbReference>
<organism evidence="11 12">
    <name type="scientific">Metarhizium robertsii</name>
    <dbReference type="NCBI Taxonomy" id="568076"/>
    <lineage>
        <taxon>Eukaryota</taxon>
        <taxon>Fungi</taxon>
        <taxon>Dikarya</taxon>
        <taxon>Ascomycota</taxon>
        <taxon>Pezizomycotina</taxon>
        <taxon>Sordariomycetes</taxon>
        <taxon>Hypocreomycetidae</taxon>
        <taxon>Hypocreales</taxon>
        <taxon>Clavicipitaceae</taxon>
        <taxon>Metarhizium</taxon>
    </lineage>
</organism>
<reference evidence="11 12" key="1">
    <citation type="submission" date="2014-02" db="EMBL/GenBank/DDBJ databases">
        <title>The genome sequence of the entomopathogenic fungus Metarhizium robertsii ARSEF 2575.</title>
        <authorList>
            <person name="Giuliano Garisto Donzelli B."/>
            <person name="Roe B.A."/>
            <person name="Macmil S.L."/>
            <person name="Krasnoff S.B."/>
            <person name="Gibson D.M."/>
        </authorList>
    </citation>
    <scope>NUCLEOTIDE SEQUENCE [LARGE SCALE GENOMIC DNA]</scope>
    <source>
        <strain evidence="11 12">ARSEF 2575</strain>
    </source>
</reference>
<dbReference type="Gene3D" id="3.30.560.10">
    <property type="entry name" value="Glucose Oxidase, domain 3"/>
    <property type="match status" value="1"/>
</dbReference>
<feature type="active site" description="Proton donor" evidence="6">
    <location>
        <position position="544"/>
    </location>
</feature>
<evidence type="ECO:0000313" key="11">
    <source>
        <dbReference type="EMBL" id="EXU96942.1"/>
    </source>
</evidence>
<dbReference type="AlphaFoldDB" id="A0A0A1UQ36"/>
<protein>
    <submittedName>
        <fullName evidence="11">GMC oxidoreductase</fullName>
    </submittedName>
</protein>
<feature type="binding site" evidence="7">
    <location>
        <position position="102"/>
    </location>
    <ligand>
        <name>FAD</name>
        <dbReference type="ChEBI" id="CHEBI:57692"/>
    </ligand>
</feature>
<dbReference type="Gene3D" id="3.50.50.60">
    <property type="entry name" value="FAD/NAD(P)-binding domain"/>
    <property type="match status" value="1"/>
</dbReference>
<evidence type="ECO:0000256" key="1">
    <source>
        <dbReference type="ARBA" id="ARBA00001974"/>
    </source>
</evidence>
<proteinExistence type="inferred from homology"/>
<dbReference type="PIRSF" id="PIRSF000137">
    <property type="entry name" value="Alcohol_oxidase"/>
    <property type="match status" value="1"/>
</dbReference>
<evidence type="ECO:0000256" key="6">
    <source>
        <dbReference type="PIRSR" id="PIRSR000137-1"/>
    </source>
</evidence>
<dbReference type="InterPro" id="IPR000172">
    <property type="entry name" value="GMC_OxRdtase_N"/>
</dbReference>
<dbReference type="InterPro" id="IPR007867">
    <property type="entry name" value="GMC_OxRtase_C"/>
</dbReference>
<dbReference type="OrthoDB" id="269227at2759"/>
<comment type="caution">
    <text evidence="11">The sequence shown here is derived from an EMBL/GenBank/DDBJ whole genome shotgun (WGS) entry which is preliminary data.</text>
</comment>
<evidence type="ECO:0000256" key="8">
    <source>
        <dbReference type="RuleBase" id="RU003968"/>
    </source>
</evidence>
<dbReference type="GO" id="GO:0050660">
    <property type="term" value="F:flavin adenine dinucleotide binding"/>
    <property type="evidence" value="ECO:0007669"/>
    <property type="project" value="InterPro"/>
</dbReference>
<keyword evidence="4 7" id="KW-0274">FAD</keyword>
<feature type="domain" description="Glucose-methanol-choline oxidoreductase N-terminal" evidence="9">
    <location>
        <begin position="96"/>
        <end position="119"/>
    </location>
</feature>
<dbReference type="SUPFAM" id="SSF54373">
    <property type="entry name" value="FAD-linked reductases, C-terminal domain"/>
    <property type="match status" value="1"/>
</dbReference>
<dbReference type="InterPro" id="IPR036188">
    <property type="entry name" value="FAD/NAD-bd_sf"/>
</dbReference>
<gene>
    <name evidence="11" type="ORF">X797_010024</name>
</gene>
<evidence type="ECO:0000313" key="12">
    <source>
        <dbReference type="Proteomes" id="UP000030151"/>
    </source>
</evidence>
<comment type="similarity">
    <text evidence="2 8">Belongs to the GMC oxidoreductase family.</text>
</comment>
<sequence length="612" mass="66222">MGNPIKSSSSPESFLTHSYDYIVIGGGTAGLAVASRLAEDASLRVGVLEAGGIAHGEDNVDIPAFYGRSLGGPLDWAFETEPQDGLGGRRLPWPRGKVLGGTSALNFMTWVRGGREDYDDWAALGNQGWAWNDLLPFFKKSETFHPPTQALREEYIATHDPEAFGTTGPIQISYSPDYSASHKLWHSTLNAVGIKTNSAHLSGSNVGVWTNVNTVDPVTAARSYSTSYYLAHQPDNLHILTGATVHEIVLCKDGSGDEDDYVATGVRFSHGGKQHVVNVTREVVLSAGTVQSPQILEMSGIGSTEVLKKAGVQVKVDSPMVGENLQDHIMVAMIFEVDPSLSNPDDLLTDEAVIAAAREQYLREQRGPFTVLPCALAYIPFSHAVPPHFLAEIHTKSANITAYDDGKRAILRRRLDGTSTLGQVEYIFDLGNWSTTFKGDAGKKYGTMLQMLQHPFSVGSIHIRPGQSSTGDTKPIIDPAYYAGRHGQLDAEIIKECIHLGQKIAQTQPLAGIIRAAAHPTPEIVADDARLRDWVRQHTITDWHPVGTCGMGGRAGIKGGVVDERLRVYGVKGLRVVDASVMPLQISAHLQATVYAIAEKGAHMILEDGGRR</sequence>
<dbReference type="PANTHER" id="PTHR11552">
    <property type="entry name" value="GLUCOSE-METHANOL-CHOLINE GMC OXIDOREDUCTASE"/>
    <property type="match status" value="1"/>
</dbReference>
<dbReference type="PROSITE" id="PS00624">
    <property type="entry name" value="GMC_OXRED_2"/>
    <property type="match status" value="1"/>
</dbReference>
<comment type="cofactor">
    <cofactor evidence="1 7">
        <name>FAD</name>
        <dbReference type="ChEBI" id="CHEBI:57692"/>
    </cofactor>
</comment>
<dbReference type="Proteomes" id="UP000030151">
    <property type="component" value="Unassembled WGS sequence"/>
</dbReference>
<evidence type="ECO:0000256" key="2">
    <source>
        <dbReference type="ARBA" id="ARBA00010790"/>
    </source>
</evidence>
<dbReference type="SUPFAM" id="SSF51905">
    <property type="entry name" value="FAD/NAD(P)-binding domain"/>
    <property type="match status" value="1"/>
</dbReference>
<evidence type="ECO:0000256" key="3">
    <source>
        <dbReference type="ARBA" id="ARBA00022630"/>
    </source>
</evidence>
<keyword evidence="5" id="KW-0560">Oxidoreductase</keyword>
<dbReference type="PANTHER" id="PTHR11552:SF201">
    <property type="entry name" value="GLUCOSE-METHANOL-CHOLINE OXIDOREDUCTASE N-TERMINAL DOMAIN-CONTAINING PROTEIN"/>
    <property type="match status" value="1"/>
</dbReference>
<dbReference type="Pfam" id="PF00732">
    <property type="entry name" value="GMC_oxred_N"/>
    <property type="match status" value="1"/>
</dbReference>
<dbReference type="GO" id="GO:0016614">
    <property type="term" value="F:oxidoreductase activity, acting on CH-OH group of donors"/>
    <property type="evidence" value="ECO:0007669"/>
    <property type="project" value="InterPro"/>
</dbReference>
<feature type="binding site" evidence="7">
    <location>
        <position position="245"/>
    </location>
    <ligand>
        <name>FAD</name>
        <dbReference type="ChEBI" id="CHEBI:57692"/>
    </ligand>
</feature>
<evidence type="ECO:0000256" key="4">
    <source>
        <dbReference type="ARBA" id="ARBA00022827"/>
    </source>
</evidence>
<dbReference type="EMBL" id="JELW01000043">
    <property type="protein sequence ID" value="EXU96942.1"/>
    <property type="molecule type" value="Genomic_DNA"/>
</dbReference>
<evidence type="ECO:0000259" key="10">
    <source>
        <dbReference type="PROSITE" id="PS00624"/>
    </source>
</evidence>
<dbReference type="HOGENOM" id="CLU_002865_6_1_1"/>
<keyword evidence="3 8" id="KW-0285">Flavoprotein</keyword>
<accession>A0A0A1UQ36</accession>
<feature type="binding site" evidence="7">
    <location>
        <position position="98"/>
    </location>
    <ligand>
        <name>FAD</name>
        <dbReference type="ChEBI" id="CHEBI:57692"/>
    </ligand>
</feature>